<dbReference type="EMBL" id="BOMQ01000065">
    <property type="protein sequence ID" value="GIE52155.1"/>
    <property type="molecule type" value="Genomic_DNA"/>
</dbReference>
<evidence type="ECO:0000313" key="2">
    <source>
        <dbReference type="Proteomes" id="UP000647172"/>
    </source>
</evidence>
<dbReference type="Gene3D" id="3.30.70.60">
    <property type="match status" value="1"/>
</dbReference>
<accession>A0A919JMX6</accession>
<comment type="caution">
    <text evidence="1">The sequence shown here is derived from an EMBL/GenBank/DDBJ whole genome shotgun (WGS) entry which is preliminary data.</text>
</comment>
<proteinExistence type="predicted"/>
<dbReference type="InterPro" id="IPR007445">
    <property type="entry name" value="PilO"/>
</dbReference>
<gene>
    <name evidence="1" type="ORF">Ani05nite_56890</name>
</gene>
<dbReference type="RefSeq" id="WP_203773352.1">
    <property type="nucleotide sequence ID" value="NZ_BAAAYJ010000093.1"/>
</dbReference>
<name>A0A919JMX6_9ACTN</name>
<dbReference type="InterPro" id="IPR014717">
    <property type="entry name" value="Transl_elong_EF1B/ribsomal_bS6"/>
</dbReference>
<reference evidence="1" key="1">
    <citation type="submission" date="2021-01" db="EMBL/GenBank/DDBJ databases">
        <title>Whole genome shotgun sequence of Actinoplanes nipponensis NBRC 14063.</title>
        <authorList>
            <person name="Komaki H."/>
            <person name="Tamura T."/>
        </authorList>
    </citation>
    <scope>NUCLEOTIDE SEQUENCE</scope>
    <source>
        <strain evidence="1">NBRC 14063</strain>
    </source>
</reference>
<keyword evidence="2" id="KW-1185">Reference proteome</keyword>
<sequence length="200" mass="20313">MRTRHADRLWLIAGVAVVALLTAVTWLLLVNPQRAEADDLREQTGTAEAQAAQLRARTAKLAAAQSTIGELTRTRDARAAALPAGSGVPAFLRQLQGSGIKAGVDVSGITVGLPSAEKDVAGVWSLPIQLTADGTAAQLSAFLDELQGAGQKRAVLIQTAALGGGDSSTADAARELSLSLSVKAFVAPPAGGGVPTVTSD</sequence>
<dbReference type="AlphaFoldDB" id="A0A919JMX6"/>
<dbReference type="GO" id="GO:0043683">
    <property type="term" value="P:type IV pilus assembly"/>
    <property type="evidence" value="ECO:0007669"/>
    <property type="project" value="InterPro"/>
</dbReference>
<dbReference type="Pfam" id="PF04350">
    <property type="entry name" value="PilO"/>
    <property type="match status" value="1"/>
</dbReference>
<protein>
    <recommendedName>
        <fullName evidence="3">Type IV pilus assembly protein PilO</fullName>
    </recommendedName>
</protein>
<organism evidence="1 2">
    <name type="scientific">Actinoplanes nipponensis</name>
    <dbReference type="NCBI Taxonomy" id="135950"/>
    <lineage>
        <taxon>Bacteria</taxon>
        <taxon>Bacillati</taxon>
        <taxon>Actinomycetota</taxon>
        <taxon>Actinomycetes</taxon>
        <taxon>Micromonosporales</taxon>
        <taxon>Micromonosporaceae</taxon>
        <taxon>Actinoplanes</taxon>
    </lineage>
</organism>
<dbReference type="GO" id="GO:0043107">
    <property type="term" value="P:type IV pilus-dependent motility"/>
    <property type="evidence" value="ECO:0007669"/>
    <property type="project" value="InterPro"/>
</dbReference>
<dbReference type="Proteomes" id="UP000647172">
    <property type="component" value="Unassembled WGS sequence"/>
</dbReference>
<evidence type="ECO:0000313" key="1">
    <source>
        <dbReference type="EMBL" id="GIE52155.1"/>
    </source>
</evidence>
<evidence type="ECO:0008006" key="3">
    <source>
        <dbReference type="Google" id="ProtNLM"/>
    </source>
</evidence>